<name>A0A4R5LU76_9GAMM</name>
<gene>
    <name evidence="2" type="ORF">E2F43_00405</name>
</gene>
<protein>
    <submittedName>
        <fullName evidence="2">Redoxin domain-containing protein</fullName>
    </submittedName>
</protein>
<dbReference type="PANTHER" id="PTHR42852">
    <property type="entry name" value="THIOL:DISULFIDE INTERCHANGE PROTEIN DSBE"/>
    <property type="match status" value="1"/>
</dbReference>
<dbReference type="InterPro" id="IPR013766">
    <property type="entry name" value="Thioredoxin_domain"/>
</dbReference>
<dbReference type="EMBL" id="SMSE01000001">
    <property type="protein sequence ID" value="TDG14738.1"/>
    <property type="molecule type" value="Genomic_DNA"/>
</dbReference>
<dbReference type="SUPFAM" id="SSF52833">
    <property type="entry name" value="Thioredoxin-like"/>
    <property type="match status" value="1"/>
</dbReference>
<comment type="caution">
    <text evidence="2">The sequence shown here is derived from an EMBL/GenBank/DDBJ whole genome shotgun (WGS) entry which is preliminary data.</text>
</comment>
<evidence type="ECO:0000259" key="1">
    <source>
        <dbReference type="PROSITE" id="PS51352"/>
    </source>
</evidence>
<dbReference type="RefSeq" id="WP_133208903.1">
    <property type="nucleotide sequence ID" value="NZ_SMSE01000001.1"/>
</dbReference>
<dbReference type="InterPro" id="IPR036249">
    <property type="entry name" value="Thioredoxin-like_sf"/>
</dbReference>
<dbReference type="AlphaFoldDB" id="A0A4R5LU76"/>
<proteinExistence type="predicted"/>
<dbReference type="OrthoDB" id="9809746at2"/>
<dbReference type="GO" id="GO:0016209">
    <property type="term" value="F:antioxidant activity"/>
    <property type="evidence" value="ECO:0007669"/>
    <property type="project" value="InterPro"/>
</dbReference>
<dbReference type="PANTHER" id="PTHR42852:SF13">
    <property type="entry name" value="PROTEIN DIPZ"/>
    <property type="match status" value="1"/>
</dbReference>
<dbReference type="Proteomes" id="UP000295554">
    <property type="component" value="Unassembled WGS sequence"/>
</dbReference>
<reference evidence="2 3" key="1">
    <citation type="submission" date="2019-03" db="EMBL/GenBank/DDBJ databases">
        <title>Seongchinamella monodicae gen. nov., sp. nov., a novel member of the Gammaproteobacteria isolated from a tidal mudflat of beach.</title>
        <authorList>
            <person name="Yang H.G."/>
            <person name="Kang J.W."/>
            <person name="Lee S.D."/>
        </authorList>
    </citation>
    <scope>NUCLEOTIDE SEQUENCE [LARGE SCALE GENOMIC DNA]</scope>
    <source>
        <strain evidence="2 3">GH4-78</strain>
    </source>
</reference>
<dbReference type="PROSITE" id="PS51352">
    <property type="entry name" value="THIOREDOXIN_2"/>
    <property type="match status" value="1"/>
</dbReference>
<evidence type="ECO:0000313" key="3">
    <source>
        <dbReference type="Proteomes" id="UP000295554"/>
    </source>
</evidence>
<dbReference type="Pfam" id="PF00578">
    <property type="entry name" value="AhpC-TSA"/>
    <property type="match status" value="1"/>
</dbReference>
<evidence type="ECO:0000313" key="2">
    <source>
        <dbReference type="EMBL" id="TDG14738.1"/>
    </source>
</evidence>
<dbReference type="InterPro" id="IPR000866">
    <property type="entry name" value="AhpC/TSA"/>
</dbReference>
<dbReference type="Gene3D" id="3.40.30.10">
    <property type="entry name" value="Glutaredoxin"/>
    <property type="match status" value="1"/>
</dbReference>
<accession>A0A4R5LU76</accession>
<dbReference type="InterPro" id="IPR050553">
    <property type="entry name" value="Thioredoxin_ResA/DsbE_sf"/>
</dbReference>
<keyword evidence="3" id="KW-1185">Reference proteome</keyword>
<dbReference type="GO" id="GO:0016491">
    <property type="term" value="F:oxidoreductase activity"/>
    <property type="evidence" value="ECO:0007669"/>
    <property type="project" value="InterPro"/>
</dbReference>
<feature type="domain" description="Thioredoxin" evidence="1">
    <location>
        <begin position="50"/>
        <end position="192"/>
    </location>
</feature>
<organism evidence="2 3">
    <name type="scientific">Seongchinamella unica</name>
    <dbReference type="NCBI Taxonomy" id="2547392"/>
    <lineage>
        <taxon>Bacteria</taxon>
        <taxon>Pseudomonadati</taxon>
        <taxon>Pseudomonadota</taxon>
        <taxon>Gammaproteobacteria</taxon>
        <taxon>Cellvibrionales</taxon>
        <taxon>Halieaceae</taxon>
        <taxon>Seongchinamella</taxon>
    </lineage>
</organism>
<sequence>MKKLLIFLSVMALLAVAIYVFRAPLKEMAYDEVTRDMFVVVDNDAFDPGPAIGSNFPGVTATWQGRQVRLLDEFAGDRGTVFVATRSADWCPYCMKQMIQLQEHKAAYDEAGIGIVAMTYDEPVLQQAFIDKWGIEYPVLHDVDTLSFKTLGILNKSYQPGDDAYGIPYPGTIIVNPEGVVVGKLFLEAYSVRVDALSALDYALEALGLAEQD</sequence>